<protein>
    <submittedName>
        <fullName evidence="1">Uncharacterized protein</fullName>
    </submittedName>
</protein>
<proteinExistence type="predicted"/>
<accession>A0A0A9FT94</accession>
<dbReference type="EMBL" id="GBRH01184365">
    <property type="protein sequence ID" value="JAE13531.1"/>
    <property type="molecule type" value="Transcribed_RNA"/>
</dbReference>
<reference evidence="1" key="2">
    <citation type="journal article" date="2015" name="Data Brief">
        <title>Shoot transcriptome of the giant reed, Arundo donax.</title>
        <authorList>
            <person name="Barrero R.A."/>
            <person name="Guerrero F.D."/>
            <person name="Moolhuijzen P."/>
            <person name="Goolsby J.A."/>
            <person name="Tidwell J."/>
            <person name="Bellgard S.E."/>
            <person name="Bellgard M.I."/>
        </authorList>
    </citation>
    <scope>NUCLEOTIDE SEQUENCE</scope>
    <source>
        <tissue evidence="1">Shoot tissue taken approximately 20 cm above the soil surface</tissue>
    </source>
</reference>
<organism evidence="1">
    <name type="scientific">Arundo donax</name>
    <name type="common">Giant reed</name>
    <name type="synonym">Donax arundinaceus</name>
    <dbReference type="NCBI Taxonomy" id="35708"/>
    <lineage>
        <taxon>Eukaryota</taxon>
        <taxon>Viridiplantae</taxon>
        <taxon>Streptophyta</taxon>
        <taxon>Embryophyta</taxon>
        <taxon>Tracheophyta</taxon>
        <taxon>Spermatophyta</taxon>
        <taxon>Magnoliopsida</taxon>
        <taxon>Liliopsida</taxon>
        <taxon>Poales</taxon>
        <taxon>Poaceae</taxon>
        <taxon>PACMAD clade</taxon>
        <taxon>Arundinoideae</taxon>
        <taxon>Arundineae</taxon>
        <taxon>Arundo</taxon>
    </lineage>
</organism>
<evidence type="ECO:0000313" key="1">
    <source>
        <dbReference type="EMBL" id="JAE13531.1"/>
    </source>
</evidence>
<sequence>MCINHFFSVGVWVKA</sequence>
<reference evidence="1" key="1">
    <citation type="submission" date="2014-09" db="EMBL/GenBank/DDBJ databases">
        <authorList>
            <person name="Magalhaes I.L.F."/>
            <person name="Oliveira U."/>
            <person name="Santos F.R."/>
            <person name="Vidigal T.H.D.A."/>
            <person name="Brescovit A.D."/>
            <person name="Santos A.J."/>
        </authorList>
    </citation>
    <scope>NUCLEOTIDE SEQUENCE</scope>
    <source>
        <tissue evidence="1">Shoot tissue taken approximately 20 cm above the soil surface</tissue>
    </source>
</reference>
<name>A0A0A9FT94_ARUDO</name>